<dbReference type="SMART" id="SM00893">
    <property type="entry name" value="ETF"/>
    <property type="match status" value="1"/>
</dbReference>
<dbReference type="PANTHER" id="PTHR43153:SF1">
    <property type="entry name" value="ELECTRON TRANSFER FLAVOPROTEIN SUBUNIT ALPHA, MITOCHONDRIAL"/>
    <property type="match status" value="1"/>
</dbReference>
<dbReference type="AlphaFoldDB" id="X1NYJ4"/>
<dbReference type="GO" id="GO:0033539">
    <property type="term" value="P:fatty acid beta-oxidation using acyl-CoA dehydrogenase"/>
    <property type="evidence" value="ECO:0007669"/>
    <property type="project" value="TreeGrafter"/>
</dbReference>
<feature type="non-terminal residue" evidence="3">
    <location>
        <position position="131"/>
    </location>
</feature>
<evidence type="ECO:0000313" key="3">
    <source>
        <dbReference type="EMBL" id="GAI35281.1"/>
    </source>
</evidence>
<organism evidence="3">
    <name type="scientific">marine sediment metagenome</name>
    <dbReference type="NCBI Taxonomy" id="412755"/>
    <lineage>
        <taxon>unclassified sequences</taxon>
        <taxon>metagenomes</taxon>
        <taxon>ecological metagenomes</taxon>
    </lineage>
</organism>
<dbReference type="GO" id="GO:0050660">
    <property type="term" value="F:flavin adenine dinucleotide binding"/>
    <property type="evidence" value="ECO:0007669"/>
    <property type="project" value="InterPro"/>
</dbReference>
<name>X1NYJ4_9ZZZZ</name>
<dbReference type="PANTHER" id="PTHR43153">
    <property type="entry name" value="ELECTRON TRANSFER FLAVOPROTEIN ALPHA"/>
    <property type="match status" value="1"/>
</dbReference>
<comment type="similarity">
    <text evidence="1">Belongs to the ETF alpha-subunit/FixB family.</text>
</comment>
<dbReference type="SUPFAM" id="SSF52402">
    <property type="entry name" value="Adenine nucleotide alpha hydrolases-like"/>
    <property type="match status" value="1"/>
</dbReference>
<gene>
    <name evidence="3" type="ORF">S06H3_51306</name>
</gene>
<dbReference type="InterPro" id="IPR001308">
    <property type="entry name" value="ETF_a/FixB"/>
</dbReference>
<protein>
    <recommendedName>
        <fullName evidence="2">Electron transfer flavoprotein alpha/beta-subunit N-terminal domain-containing protein</fullName>
    </recommendedName>
</protein>
<dbReference type="EMBL" id="BARV01032551">
    <property type="protein sequence ID" value="GAI35281.1"/>
    <property type="molecule type" value="Genomic_DNA"/>
</dbReference>
<comment type="caution">
    <text evidence="3">The sequence shown here is derived from an EMBL/GenBank/DDBJ whole genome shotgun (WGS) entry which is preliminary data.</text>
</comment>
<proteinExistence type="inferred from homology"/>
<accession>X1NYJ4</accession>
<reference evidence="3" key="1">
    <citation type="journal article" date="2014" name="Front. Microbiol.">
        <title>High frequency of phylogenetically diverse reductive dehalogenase-homologous genes in deep subseafloor sedimentary metagenomes.</title>
        <authorList>
            <person name="Kawai M."/>
            <person name="Futagami T."/>
            <person name="Toyoda A."/>
            <person name="Takaki Y."/>
            <person name="Nishi S."/>
            <person name="Hori S."/>
            <person name="Arai W."/>
            <person name="Tsubouchi T."/>
            <person name="Morono Y."/>
            <person name="Uchiyama I."/>
            <person name="Ito T."/>
            <person name="Fujiyama A."/>
            <person name="Inagaki F."/>
            <person name="Takami H."/>
        </authorList>
    </citation>
    <scope>NUCLEOTIDE SEQUENCE</scope>
    <source>
        <strain evidence="3">Expedition CK06-06</strain>
    </source>
</reference>
<dbReference type="InterPro" id="IPR033947">
    <property type="entry name" value="ETF_alpha_N"/>
</dbReference>
<dbReference type="Pfam" id="PF01012">
    <property type="entry name" value="ETF"/>
    <property type="match status" value="1"/>
</dbReference>
<dbReference type="Gene3D" id="3.40.50.620">
    <property type="entry name" value="HUPs"/>
    <property type="match status" value="1"/>
</dbReference>
<sequence>MIFAEQEDGKIHPVSYELLGKGRDIADKLGVKLSCVLLGFQMKNEVNELICQGADKLFLYDHPSLKEFDVIRYKQNIVNLVKEENPEIFLLGATHLGRSLGPRIAVALKTGLTADCIDLKVDEEGNLIQIR</sequence>
<evidence type="ECO:0000256" key="1">
    <source>
        <dbReference type="ARBA" id="ARBA00005817"/>
    </source>
</evidence>
<dbReference type="InterPro" id="IPR014730">
    <property type="entry name" value="ETF_a/b_N"/>
</dbReference>
<dbReference type="GO" id="GO:0009055">
    <property type="term" value="F:electron transfer activity"/>
    <property type="evidence" value="ECO:0007669"/>
    <property type="project" value="InterPro"/>
</dbReference>
<evidence type="ECO:0000259" key="2">
    <source>
        <dbReference type="SMART" id="SM00893"/>
    </source>
</evidence>
<dbReference type="CDD" id="cd01715">
    <property type="entry name" value="ETF_alpha"/>
    <property type="match status" value="1"/>
</dbReference>
<dbReference type="InterPro" id="IPR014729">
    <property type="entry name" value="Rossmann-like_a/b/a_fold"/>
</dbReference>
<feature type="domain" description="Electron transfer flavoprotein alpha/beta-subunit N-terminal" evidence="2">
    <location>
        <begin position="1"/>
        <end position="131"/>
    </location>
</feature>